<proteinExistence type="predicted"/>
<protein>
    <submittedName>
        <fullName evidence="1">Uncharacterized protein</fullName>
    </submittedName>
</protein>
<evidence type="ECO:0000313" key="1">
    <source>
        <dbReference type="EMBL" id="EKU82168.1"/>
    </source>
</evidence>
<dbReference type="Proteomes" id="UP000009874">
    <property type="component" value="Unassembled WGS sequence"/>
</dbReference>
<accession>K9DD33</accession>
<dbReference type="AlphaFoldDB" id="K9DD33"/>
<evidence type="ECO:0000313" key="2">
    <source>
        <dbReference type="Proteomes" id="UP000009874"/>
    </source>
</evidence>
<sequence length="38" mass="4134">MSKVAAEILGDAANVAGLVRRYERVVERSETCRAVNAK</sequence>
<dbReference type="EMBL" id="AGZI01000029">
    <property type="protein sequence ID" value="EKU82168.1"/>
    <property type="molecule type" value="Genomic_DNA"/>
</dbReference>
<keyword evidence="2" id="KW-1185">Reference proteome</keyword>
<dbReference type="HOGENOM" id="CLU_3329903_0_0_4"/>
<comment type="caution">
    <text evidence="1">The sequence shown here is derived from an EMBL/GenBank/DDBJ whole genome shotgun (WGS) entry which is preliminary data.</text>
</comment>
<gene>
    <name evidence="1" type="ORF">HMPREF9710_02479</name>
</gene>
<organism evidence="1 2">
    <name type="scientific">Massilia timonae CCUG 45783</name>
    <dbReference type="NCBI Taxonomy" id="883126"/>
    <lineage>
        <taxon>Bacteria</taxon>
        <taxon>Pseudomonadati</taxon>
        <taxon>Pseudomonadota</taxon>
        <taxon>Betaproteobacteria</taxon>
        <taxon>Burkholderiales</taxon>
        <taxon>Oxalobacteraceae</taxon>
        <taxon>Telluria group</taxon>
        <taxon>Massilia</taxon>
    </lineage>
</organism>
<name>K9DD33_9BURK</name>
<reference evidence="1 2" key="1">
    <citation type="submission" date="2012-09" db="EMBL/GenBank/DDBJ databases">
        <title>The Genome Sequence of Massilia timonae CCUG 45783.</title>
        <authorList>
            <consortium name="The Broad Institute Genome Sequencing Platform"/>
            <person name="Earl A."/>
            <person name="Ward D."/>
            <person name="Feldgarden M."/>
            <person name="Gevers D."/>
            <person name="Huys G."/>
            <person name="Walker B."/>
            <person name="Young S.K."/>
            <person name="Zeng Q."/>
            <person name="Gargeya S."/>
            <person name="Fitzgerald M."/>
            <person name="Haas B."/>
            <person name="Abouelleil A."/>
            <person name="Alvarado L."/>
            <person name="Arachchi H.M."/>
            <person name="Berlin A.M."/>
            <person name="Chapman S.B."/>
            <person name="Goldberg J."/>
            <person name="Griggs A."/>
            <person name="Gujja S."/>
            <person name="Hansen M."/>
            <person name="Howarth C."/>
            <person name="Imamovic A."/>
            <person name="Larimer J."/>
            <person name="McCowen C."/>
            <person name="Montmayeur A."/>
            <person name="Murphy C."/>
            <person name="Neiman D."/>
            <person name="Pearson M."/>
            <person name="Priest M."/>
            <person name="Roberts A."/>
            <person name="Saif S."/>
            <person name="Shea T."/>
            <person name="Sisk P."/>
            <person name="Sykes S."/>
            <person name="Wortman J."/>
            <person name="Nusbaum C."/>
            <person name="Birren B."/>
        </authorList>
    </citation>
    <scope>NUCLEOTIDE SEQUENCE [LARGE SCALE GENOMIC DNA]</scope>
    <source>
        <strain evidence="1 2">CCUG 45783</strain>
    </source>
</reference>